<comment type="caution">
    <text evidence="1">The sequence shown here is derived from an EMBL/GenBank/DDBJ whole genome shotgun (WGS) entry which is preliminary data.</text>
</comment>
<dbReference type="EMBL" id="JBIMZQ010000003">
    <property type="protein sequence ID" value="KAL3673187.1"/>
    <property type="molecule type" value="Genomic_DNA"/>
</dbReference>
<sequence>MHVCLNIVNSALLVLHNSGQVSKDLVDLGYALMDLVKVLLALLNERLVVRELVLELRELKDLPLVLSDEAPAILLPFLLPGGDPEYRRLRLRRNSLEVLGQFPLNQRVGCVCGYANQSLGNFFL</sequence>
<gene>
    <name evidence="1" type="ORF">V7S43_002480</name>
</gene>
<evidence type="ECO:0000313" key="2">
    <source>
        <dbReference type="Proteomes" id="UP001632037"/>
    </source>
</evidence>
<evidence type="ECO:0000313" key="1">
    <source>
        <dbReference type="EMBL" id="KAL3673187.1"/>
    </source>
</evidence>
<reference evidence="1 2" key="1">
    <citation type="submission" date="2024-09" db="EMBL/GenBank/DDBJ databases">
        <title>Genome sequencing and assembly of Phytophthora oleae, isolate VK10A, causative agent of rot of olive drupes.</title>
        <authorList>
            <person name="Conti Taguali S."/>
            <person name="Riolo M."/>
            <person name="La Spada F."/>
            <person name="Cacciola S.O."/>
            <person name="Dionisio G."/>
        </authorList>
    </citation>
    <scope>NUCLEOTIDE SEQUENCE [LARGE SCALE GENOMIC DNA]</scope>
    <source>
        <strain evidence="1 2">VK10A</strain>
    </source>
</reference>
<protein>
    <submittedName>
        <fullName evidence="1">Uncharacterized protein</fullName>
    </submittedName>
</protein>
<name>A0ABD3G1Z7_9STRA</name>
<keyword evidence="2" id="KW-1185">Reference proteome</keyword>
<proteinExistence type="predicted"/>
<dbReference type="Proteomes" id="UP001632037">
    <property type="component" value="Unassembled WGS sequence"/>
</dbReference>
<dbReference type="AlphaFoldDB" id="A0ABD3G1Z7"/>
<organism evidence="1 2">
    <name type="scientific">Phytophthora oleae</name>
    <dbReference type="NCBI Taxonomy" id="2107226"/>
    <lineage>
        <taxon>Eukaryota</taxon>
        <taxon>Sar</taxon>
        <taxon>Stramenopiles</taxon>
        <taxon>Oomycota</taxon>
        <taxon>Peronosporomycetes</taxon>
        <taxon>Peronosporales</taxon>
        <taxon>Peronosporaceae</taxon>
        <taxon>Phytophthora</taxon>
    </lineage>
</organism>
<accession>A0ABD3G1Z7</accession>